<dbReference type="PATRIC" id="fig|1235785.3.peg.3206"/>
<comment type="caution">
    <text evidence="2">The sequence shown here is derived from an EMBL/GenBank/DDBJ whole genome shotgun (WGS) entry which is preliminary data.</text>
</comment>
<protein>
    <recommendedName>
        <fullName evidence="1">Fibrobacter succinogenes major paralogous domain-containing protein</fullName>
    </recommendedName>
</protein>
<sequence length="611" mass="66053">MLLLGACAHDTQETCLPEPAMHTLRIKGIAAEGTGSAPDLSRVDAFLFASGKKYKTSLLDLAQGGDITVFGSAGLYFFTGQEFPEHLDGISEEDFRAIAFGKGLHDNSAPEFYAAAVDYDGKQEDGSDLLVNIRRGVARIDLDTSADGKTQISEITVEDAPEETLPFNEGSAVPSGKTVRYTKSFETPVSGKTADLFRVFESRSPVNISLKGTYDGVPVSLRMALPVIERNKVYTLEVLNAGSPQSVQFTVSDWEDGDTVTGKPDISHRLRIDEAHSVIPEGVTVDYENNTVSVPASGAEGMKLAFLSGTAVTLAEVDGNDSDITIGGITAGYEGDKVVSTLPLDIAPQRNGRLAYSFSLHLKNPALTQVYDFVDVRVDQSPTQIETVEIGGSVWMAFNARSSDLDDQTYTLDGTGVEDMYRDAWITTVGGMFQFGRKYMYVPWQGYNPSNNLGNQKQDRPWASNTHMPCPDGYRIPTRSELRSLLPPGTAVPGTYTAGNGEQISATLHAGEETLSLPGGVTGTQRYLKLTSETTGRGLILPLAGYKGDKSIAASPRFGQSITLWANEWAPTGGYAWIFYLEFGSNTGQSATIVEKQYQMEGFCSVRCVKV</sequence>
<dbReference type="AlphaFoldDB" id="R9HDP1"/>
<name>R9HDP1_BACT4</name>
<dbReference type="InterPro" id="IPR011871">
    <property type="entry name" value="Fib_succ_major"/>
</dbReference>
<dbReference type="EMBL" id="ASSM01000010">
    <property type="protein sequence ID" value="EOR99299.1"/>
    <property type="molecule type" value="Genomic_DNA"/>
</dbReference>
<gene>
    <name evidence="2" type="ORF">C799_03179</name>
</gene>
<proteinExistence type="predicted"/>
<dbReference type="Proteomes" id="UP000014207">
    <property type="component" value="Unassembled WGS sequence"/>
</dbReference>
<dbReference type="HOGENOM" id="CLU_446668_0_0_10"/>
<organism evidence="2 3">
    <name type="scientific">Bacteroides thetaiotaomicron dnLKV9</name>
    <dbReference type="NCBI Taxonomy" id="1235785"/>
    <lineage>
        <taxon>Bacteria</taxon>
        <taxon>Pseudomonadati</taxon>
        <taxon>Bacteroidota</taxon>
        <taxon>Bacteroidia</taxon>
        <taxon>Bacteroidales</taxon>
        <taxon>Bacteroidaceae</taxon>
        <taxon>Bacteroides</taxon>
    </lineage>
</organism>
<evidence type="ECO:0000259" key="1">
    <source>
        <dbReference type="Pfam" id="PF09603"/>
    </source>
</evidence>
<accession>R9HDP1</accession>
<evidence type="ECO:0000313" key="2">
    <source>
        <dbReference type="EMBL" id="EOR99299.1"/>
    </source>
</evidence>
<evidence type="ECO:0000313" key="3">
    <source>
        <dbReference type="Proteomes" id="UP000014207"/>
    </source>
</evidence>
<feature type="domain" description="Fibrobacter succinogenes major paralogous" evidence="1">
    <location>
        <begin position="388"/>
        <end position="610"/>
    </location>
</feature>
<reference evidence="2 3" key="1">
    <citation type="submission" date="2013-04" db="EMBL/GenBank/DDBJ databases">
        <title>The Genome Sequence of Bacteroides thetaiotaomicron dnLKV9.</title>
        <authorList>
            <consortium name="The Broad Institute Genomics Platform"/>
            <consortium name="The Broad Institute Genome Sequencing Center for Infectious Disease"/>
            <person name="Earl A."/>
            <person name="Xavier R."/>
            <person name="Kuhn K."/>
            <person name="Stappenbeck T."/>
            <person name="Walker B."/>
            <person name="Young S."/>
            <person name="Zeng Q."/>
            <person name="Gargeya S."/>
            <person name="Fitzgerald M."/>
            <person name="Haas B."/>
            <person name="Abouelleil A."/>
            <person name="Allen A.W."/>
            <person name="Alvarado L."/>
            <person name="Arachchi H.M."/>
            <person name="Berlin A.M."/>
            <person name="Chapman S.B."/>
            <person name="Gainer-Dewar J."/>
            <person name="Goldberg J."/>
            <person name="Griggs A."/>
            <person name="Gujja S."/>
            <person name="Hansen M."/>
            <person name="Howarth C."/>
            <person name="Imamovic A."/>
            <person name="Ireland A."/>
            <person name="Larimer J."/>
            <person name="McCowan C."/>
            <person name="Murphy C."/>
            <person name="Pearson M."/>
            <person name="Poon T.W."/>
            <person name="Priest M."/>
            <person name="Roberts A."/>
            <person name="Saif S."/>
            <person name="Shea T."/>
            <person name="Sisk P."/>
            <person name="Sykes S."/>
            <person name="Wortman J."/>
            <person name="Nusbaum C."/>
            <person name="Birren B."/>
        </authorList>
    </citation>
    <scope>NUCLEOTIDE SEQUENCE [LARGE SCALE GENOMIC DNA]</scope>
    <source>
        <strain evidence="3">dnLKV9</strain>
    </source>
</reference>
<dbReference type="Pfam" id="PF09603">
    <property type="entry name" value="Fib_succ_major"/>
    <property type="match status" value="1"/>
</dbReference>